<dbReference type="NCBIfam" id="TIGR00765">
    <property type="entry name" value="yihY_not_rbn"/>
    <property type="match status" value="1"/>
</dbReference>
<proteinExistence type="predicted"/>
<dbReference type="PIRSF" id="PIRSF035875">
    <property type="entry name" value="RNase_BN"/>
    <property type="match status" value="1"/>
</dbReference>
<feature type="transmembrane region" description="Helical" evidence="7">
    <location>
        <begin position="42"/>
        <end position="70"/>
    </location>
</feature>
<reference evidence="8 9" key="1">
    <citation type="submission" date="2020-02" db="EMBL/GenBank/DDBJ databases">
        <title>Pseudoroseicyclus tamarix, sp. nov., isolated from offshore sediment of a Tamarix chinensis forest.</title>
        <authorList>
            <person name="Gai Y."/>
        </authorList>
    </citation>
    <scope>NUCLEOTIDE SEQUENCE [LARGE SCALE GENOMIC DNA]</scope>
    <source>
        <strain evidence="8 9">CLL3-39</strain>
    </source>
</reference>
<dbReference type="RefSeq" id="WP_163895287.1">
    <property type="nucleotide sequence ID" value="NZ_JAAFYS010000003.1"/>
</dbReference>
<keyword evidence="4 7" id="KW-1133">Transmembrane helix</keyword>
<evidence type="ECO:0000256" key="3">
    <source>
        <dbReference type="ARBA" id="ARBA00022692"/>
    </source>
</evidence>
<keyword evidence="5 7" id="KW-0472">Membrane</keyword>
<evidence type="ECO:0000256" key="5">
    <source>
        <dbReference type="ARBA" id="ARBA00023136"/>
    </source>
</evidence>
<evidence type="ECO:0000256" key="6">
    <source>
        <dbReference type="SAM" id="MobiDB-lite"/>
    </source>
</evidence>
<comment type="subcellular location">
    <subcellularLocation>
        <location evidence="1">Cell membrane</location>
        <topology evidence="1">Multi-pass membrane protein</topology>
    </subcellularLocation>
</comment>
<name>A0A6B2K3M3_9RHOB</name>
<feature type="transmembrane region" description="Helical" evidence="7">
    <location>
        <begin position="194"/>
        <end position="214"/>
    </location>
</feature>
<keyword evidence="3 7" id="KW-0812">Transmembrane</keyword>
<gene>
    <name evidence="8" type="ORF">GZA08_15635</name>
</gene>
<evidence type="ECO:0000256" key="2">
    <source>
        <dbReference type="ARBA" id="ARBA00022475"/>
    </source>
</evidence>
<evidence type="ECO:0000256" key="4">
    <source>
        <dbReference type="ARBA" id="ARBA00022989"/>
    </source>
</evidence>
<evidence type="ECO:0000256" key="7">
    <source>
        <dbReference type="SAM" id="Phobius"/>
    </source>
</evidence>
<feature type="transmembrane region" description="Helical" evidence="7">
    <location>
        <begin position="152"/>
        <end position="174"/>
    </location>
</feature>
<comment type="caution">
    <text evidence="8">The sequence shown here is derived from an EMBL/GenBank/DDBJ whole genome shotgun (WGS) entry which is preliminary data.</text>
</comment>
<keyword evidence="9" id="KW-1185">Reference proteome</keyword>
<keyword evidence="2" id="KW-1003">Cell membrane</keyword>
<feature type="transmembrane region" description="Helical" evidence="7">
    <location>
        <begin position="226"/>
        <end position="248"/>
    </location>
</feature>
<evidence type="ECO:0000313" key="9">
    <source>
        <dbReference type="Proteomes" id="UP000474757"/>
    </source>
</evidence>
<organism evidence="8 9">
    <name type="scientific">Pseudoroseicyclus tamaricis</name>
    <dbReference type="NCBI Taxonomy" id="2705421"/>
    <lineage>
        <taxon>Bacteria</taxon>
        <taxon>Pseudomonadati</taxon>
        <taxon>Pseudomonadota</taxon>
        <taxon>Alphaproteobacteria</taxon>
        <taxon>Rhodobacterales</taxon>
        <taxon>Paracoccaceae</taxon>
        <taxon>Pseudoroseicyclus</taxon>
    </lineage>
</organism>
<dbReference type="Pfam" id="PF03631">
    <property type="entry name" value="Virul_fac_BrkB"/>
    <property type="match status" value="1"/>
</dbReference>
<evidence type="ECO:0000313" key="8">
    <source>
        <dbReference type="EMBL" id="NDV02402.1"/>
    </source>
</evidence>
<accession>A0A6B2K3M3</accession>
<protein>
    <submittedName>
        <fullName evidence="8">YihY/virulence factor BrkB family protein</fullName>
    </submittedName>
</protein>
<dbReference type="GO" id="GO:0005886">
    <property type="term" value="C:plasma membrane"/>
    <property type="evidence" value="ECO:0007669"/>
    <property type="project" value="UniProtKB-SubCell"/>
</dbReference>
<feature type="transmembrane region" description="Helical" evidence="7">
    <location>
        <begin position="260"/>
        <end position="282"/>
    </location>
</feature>
<dbReference type="AlphaFoldDB" id="A0A6B2K3M3"/>
<feature type="region of interest" description="Disordered" evidence="6">
    <location>
        <begin position="295"/>
        <end position="320"/>
    </location>
</feature>
<dbReference type="PANTHER" id="PTHR30213">
    <property type="entry name" value="INNER MEMBRANE PROTEIN YHJD"/>
    <property type="match status" value="1"/>
</dbReference>
<dbReference type="InterPro" id="IPR017039">
    <property type="entry name" value="Virul_fac_BrkB"/>
</dbReference>
<evidence type="ECO:0000256" key="1">
    <source>
        <dbReference type="ARBA" id="ARBA00004651"/>
    </source>
</evidence>
<dbReference type="Proteomes" id="UP000474757">
    <property type="component" value="Unassembled WGS sequence"/>
</dbReference>
<sequence>MSETKKGSLGHEAPRPRDIPAAGWIQIGKRAFAEMQADHVSLIAAGVAFYGLLALFPAITAFFAIGGLILSPEEVTAQMQNFSSVMPERAAEIVLTQASEVAGSQDAGLGLAALFGLALALYSASKGVGSLIEGLNIAYDETETRGFIKLKLLTLALTVMLVIGMVAGLSATIVLPSVFSLFNLPPSLEQILGLARWAVLLVMTVIGLSTLYHFGPDRSAPRWSWLLPGAALACVLWLLASIGFAIYAENFGSYNESFGALAGVIVLLMWLWISAFVLLLGAELNSEAEQQTFHDTTVGPDMPMGMRGAVKADTPPPSVD</sequence>
<dbReference type="EMBL" id="JAAGAB010000003">
    <property type="protein sequence ID" value="NDV02402.1"/>
    <property type="molecule type" value="Genomic_DNA"/>
</dbReference>
<dbReference type="PANTHER" id="PTHR30213:SF0">
    <property type="entry name" value="UPF0761 MEMBRANE PROTEIN YIHY"/>
    <property type="match status" value="1"/>
</dbReference>